<evidence type="ECO:0000259" key="1">
    <source>
        <dbReference type="PROSITE" id="PS51736"/>
    </source>
</evidence>
<dbReference type="Gene3D" id="3.40.50.1390">
    <property type="entry name" value="Resolvase, N-terminal catalytic domain"/>
    <property type="match status" value="1"/>
</dbReference>
<dbReference type="InterPro" id="IPR006119">
    <property type="entry name" value="Resolv_N"/>
</dbReference>
<dbReference type="PANTHER" id="PTHR30461">
    <property type="entry name" value="DNA-INVERTASE FROM LAMBDOID PROPHAGE"/>
    <property type="match status" value="1"/>
</dbReference>
<accession>A0ABP9UX27</accession>
<dbReference type="Pfam" id="PF00239">
    <property type="entry name" value="Resolvase"/>
    <property type="match status" value="1"/>
</dbReference>
<comment type="caution">
    <text evidence="2">The sequence shown here is derived from an EMBL/GenBank/DDBJ whole genome shotgun (WGS) entry which is preliminary data.</text>
</comment>
<dbReference type="SMART" id="SM00857">
    <property type="entry name" value="Resolvase"/>
    <property type="match status" value="1"/>
</dbReference>
<dbReference type="InterPro" id="IPR036162">
    <property type="entry name" value="Resolvase-like_N_sf"/>
</dbReference>
<dbReference type="PROSITE" id="PS51736">
    <property type="entry name" value="RECOMBINASES_3"/>
    <property type="match status" value="1"/>
</dbReference>
<gene>
    <name evidence="2" type="ORF">Rhal01_01172</name>
</gene>
<dbReference type="PANTHER" id="PTHR30461:SF19">
    <property type="entry name" value="SITE-SPECIFIC RECOMBINASE RESOLVASE FAMILY"/>
    <property type="match status" value="1"/>
</dbReference>
<evidence type="ECO:0000313" key="3">
    <source>
        <dbReference type="Proteomes" id="UP001424741"/>
    </source>
</evidence>
<evidence type="ECO:0000313" key="2">
    <source>
        <dbReference type="EMBL" id="GAA5495003.1"/>
    </source>
</evidence>
<dbReference type="Proteomes" id="UP001424741">
    <property type="component" value="Unassembled WGS sequence"/>
</dbReference>
<dbReference type="SUPFAM" id="SSF53041">
    <property type="entry name" value="Resolvase-like"/>
    <property type="match status" value="1"/>
</dbReference>
<feature type="domain" description="Resolvase/invertase-type recombinase catalytic" evidence="1">
    <location>
        <begin position="5"/>
        <end position="154"/>
    </location>
</feature>
<dbReference type="RefSeq" id="WP_346187859.1">
    <property type="nucleotide sequence ID" value="NZ_BAABRL010000003.1"/>
</dbReference>
<protein>
    <recommendedName>
        <fullName evidence="1">Resolvase/invertase-type recombinase catalytic domain-containing protein</fullName>
    </recommendedName>
</protein>
<reference evidence="2 3" key="1">
    <citation type="submission" date="2024-02" db="EMBL/GenBank/DDBJ databases">
        <title>Rubritalea halochordaticola NBRC 107102.</title>
        <authorList>
            <person name="Ichikawa N."/>
            <person name="Katano-Makiyama Y."/>
            <person name="Hidaka K."/>
        </authorList>
    </citation>
    <scope>NUCLEOTIDE SEQUENCE [LARGE SCALE GENOMIC DNA]</scope>
    <source>
        <strain evidence="2 3">NBRC 107102</strain>
    </source>
</reference>
<dbReference type="InterPro" id="IPR050639">
    <property type="entry name" value="SSR_resolvase"/>
</dbReference>
<proteinExistence type="predicted"/>
<organism evidence="2 3">
    <name type="scientific">Rubritalea halochordaticola</name>
    <dbReference type="NCBI Taxonomy" id="714537"/>
    <lineage>
        <taxon>Bacteria</taxon>
        <taxon>Pseudomonadati</taxon>
        <taxon>Verrucomicrobiota</taxon>
        <taxon>Verrucomicrobiia</taxon>
        <taxon>Verrucomicrobiales</taxon>
        <taxon>Rubritaleaceae</taxon>
        <taxon>Rubritalea</taxon>
    </lineage>
</organism>
<dbReference type="EMBL" id="BAABRL010000003">
    <property type="protein sequence ID" value="GAA5495003.1"/>
    <property type="molecule type" value="Genomic_DNA"/>
</dbReference>
<sequence>MKSTPVAILVRVSTQKQETQRQIHELTEYAQKQGYEIVSVCEESVSGTADLDKRSGLQKVEGLAKDGLIRKVLVHEVSRIARKNSTAHLFIERMEELRVSVYWHSQRIETLLPDGKRNPAASIMFSLLAEMARNERETLSARIVSGLAEARRRGKVLGRPRGSTVSSDELLEKHSDIVKQLKRGKPVRDVAKIVGKGVSTVSKIRQILKQEDLLSA</sequence>
<keyword evidence="3" id="KW-1185">Reference proteome</keyword>
<dbReference type="CDD" id="cd00338">
    <property type="entry name" value="Ser_Recombinase"/>
    <property type="match status" value="1"/>
</dbReference>
<name>A0ABP9UX27_9BACT</name>